<evidence type="ECO:0008006" key="3">
    <source>
        <dbReference type="Google" id="ProtNLM"/>
    </source>
</evidence>
<dbReference type="Pfam" id="PF09550">
    <property type="entry name" value="Phage_TAC_6"/>
    <property type="match status" value="1"/>
</dbReference>
<sequence>MSWPFQAWHRLAVRHLHLDPSEFWAMPLRDWLVLISPDTPALDRTALTQLMKDYPDD</sequence>
<dbReference type="InterPro" id="IPR019056">
    <property type="entry name" value="Phage_TAC_6"/>
</dbReference>
<gene>
    <name evidence="1" type="ORF">GCM10007853_06430</name>
</gene>
<evidence type="ECO:0000313" key="2">
    <source>
        <dbReference type="Proteomes" id="UP001161391"/>
    </source>
</evidence>
<reference evidence="1" key="2">
    <citation type="submission" date="2023-01" db="EMBL/GenBank/DDBJ databases">
        <title>Draft genome sequence of Algimonas ampicilliniresistens strain NBRC 108219.</title>
        <authorList>
            <person name="Sun Q."/>
            <person name="Mori K."/>
        </authorList>
    </citation>
    <scope>NUCLEOTIDE SEQUENCE</scope>
    <source>
        <strain evidence="1">NBRC 108219</strain>
    </source>
</reference>
<keyword evidence="2" id="KW-1185">Reference proteome</keyword>
<reference evidence="1" key="1">
    <citation type="journal article" date="2014" name="Int. J. Syst. Evol. Microbiol.">
        <title>Complete genome of a new Firmicutes species belonging to the dominant human colonic microbiota ('Ruminococcus bicirculans') reveals two chromosomes and a selective capacity to utilize plant glucans.</title>
        <authorList>
            <consortium name="NISC Comparative Sequencing Program"/>
            <person name="Wegmann U."/>
            <person name="Louis P."/>
            <person name="Goesmann A."/>
            <person name="Henrissat B."/>
            <person name="Duncan S.H."/>
            <person name="Flint H.J."/>
        </authorList>
    </citation>
    <scope>NUCLEOTIDE SEQUENCE</scope>
    <source>
        <strain evidence="1">NBRC 108219</strain>
    </source>
</reference>
<dbReference type="EMBL" id="BSNK01000001">
    <property type="protein sequence ID" value="GLQ22769.1"/>
    <property type="molecule type" value="Genomic_DNA"/>
</dbReference>
<name>A0ABQ5V7R4_9PROT</name>
<comment type="caution">
    <text evidence="1">The sequence shown here is derived from an EMBL/GenBank/DDBJ whole genome shotgun (WGS) entry which is preliminary data.</text>
</comment>
<organism evidence="1 2">
    <name type="scientific">Algimonas ampicilliniresistens</name>
    <dbReference type="NCBI Taxonomy" id="1298735"/>
    <lineage>
        <taxon>Bacteria</taxon>
        <taxon>Pseudomonadati</taxon>
        <taxon>Pseudomonadota</taxon>
        <taxon>Alphaproteobacteria</taxon>
        <taxon>Maricaulales</taxon>
        <taxon>Robiginitomaculaceae</taxon>
        <taxon>Algimonas</taxon>
    </lineage>
</organism>
<accession>A0ABQ5V7R4</accession>
<proteinExistence type="predicted"/>
<evidence type="ECO:0000313" key="1">
    <source>
        <dbReference type="EMBL" id="GLQ22769.1"/>
    </source>
</evidence>
<protein>
    <recommendedName>
        <fullName evidence="3">Phage tail assembly chaperone</fullName>
    </recommendedName>
</protein>
<dbReference type="Proteomes" id="UP001161391">
    <property type="component" value="Unassembled WGS sequence"/>
</dbReference>
<dbReference type="RefSeq" id="WP_284387481.1">
    <property type="nucleotide sequence ID" value="NZ_BSNK01000001.1"/>
</dbReference>